<organism evidence="2 3">
    <name type="scientific">Pocillopora damicornis</name>
    <name type="common">Cauliflower coral</name>
    <name type="synonym">Millepora damicornis</name>
    <dbReference type="NCBI Taxonomy" id="46731"/>
    <lineage>
        <taxon>Eukaryota</taxon>
        <taxon>Metazoa</taxon>
        <taxon>Cnidaria</taxon>
        <taxon>Anthozoa</taxon>
        <taxon>Hexacorallia</taxon>
        <taxon>Scleractinia</taxon>
        <taxon>Astrocoeniina</taxon>
        <taxon>Pocilloporidae</taxon>
        <taxon>Pocillopora</taxon>
    </lineage>
</organism>
<evidence type="ECO:0008006" key="4">
    <source>
        <dbReference type="Google" id="ProtNLM"/>
    </source>
</evidence>
<protein>
    <recommendedName>
        <fullName evidence="4">Ig-like domain-containing protein</fullName>
    </recommendedName>
</protein>
<evidence type="ECO:0000313" key="2">
    <source>
        <dbReference type="EMBL" id="RMX55031.1"/>
    </source>
</evidence>
<dbReference type="Proteomes" id="UP000275408">
    <property type="component" value="Unassembled WGS sequence"/>
</dbReference>
<name>A0A3M6UN30_POCDA</name>
<evidence type="ECO:0000313" key="3">
    <source>
        <dbReference type="Proteomes" id="UP000275408"/>
    </source>
</evidence>
<dbReference type="AlphaFoldDB" id="A0A3M6UN30"/>
<accession>A0A3M6UN30</accession>
<feature type="region of interest" description="Disordered" evidence="1">
    <location>
        <begin position="288"/>
        <end position="323"/>
    </location>
</feature>
<dbReference type="EMBL" id="RCHS01001135">
    <property type="protein sequence ID" value="RMX55031.1"/>
    <property type="molecule type" value="Genomic_DNA"/>
</dbReference>
<evidence type="ECO:0000256" key="1">
    <source>
        <dbReference type="SAM" id="MobiDB-lite"/>
    </source>
</evidence>
<feature type="non-terminal residue" evidence="2">
    <location>
        <position position="323"/>
    </location>
</feature>
<keyword evidence="3" id="KW-1185">Reference proteome</keyword>
<sequence length="323" mass="36512">MKARSAWTVEFKRAMSSEIFSLIFQNVKKALSAYGVSYKEEKHTGVIYYHRENRLIRDFAKLSELSSDSVREFLMKKSKGTSKGTSKVSISSETPFTITSIKRTQQVVVKAHYKFTNEFGYTFSIETTAAVRGVLYIKQKKFNDKLTYTCRVIQKGNRPPCDYTITVRSSANCLSTTVGKRIDLSRAIHEKCSEKDVEDITWYRILQGGGKEKIAHCSPSRVSCLLINCTRSCPEYLRRLKTNGLSVILTNVTPNDRGLKFQCEVHPGIHGTRQAYTIKIKEVAVPREGTPTRTPEVITGGSLQEDESNRTKHRPTIPPNVTP</sequence>
<comment type="caution">
    <text evidence="2">The sequence shown here is derived from an EMBL/GenBank/DDBJ whole genome shotgun (WGS) entry which is preliminary data.</text>
</comment>
<reference evidence="2 3" key="1">
    <citation type="journal article" date="2018" name="Sci. Rep.">
        <title>Comparative analysis of the Pocillopora damicornis genome highlights role of immune system in coral evolution.</title>
        <authorList>
            <person name="Cunning R."/>
            <person name="Bay R.A."/>
            <person name="Gillette P."/>
            <person name="Baker A.C."/>
            <person name="Traylor-Knowles N."/>
        </authorList>
    </citation>
    <scope>NUCLEOTIDE SEQUENCE [LARGE SCALE GENOMIC DNA]</scope>
    <source>
        <strain evidence="2">RSMAS</strain>
        <tissue evidence="2">Whole animal</tissue>
    </source>
</reference>
<gene>
    <name evidence="2" type="ORF">pdam_00007265</name>
</gene>
<dbReference type="InterPro" id="IPR013783">
    <property type="entry name" value="Ig-like_fold"/>
</dbReference>
<proteinExistence type="predicted"/>
<dbReference type="Gene3D" id="2.60.40.10">
    <property type="entry name" value="Immunoglobulins"/>
    <property type="match status" value="1"/>
</dbReference>